<accession>A0ABR1GYJ6</accession>
<protein>
    <recommendedName>
        <fullName evidence="3">F-box domain-containing protein</fullName>
    </recommendedName>
</protein>
<proteinExistence type="predicted"/>
<gene>
    <name evidence="1" type="ORF">QQX98_007321</name>
</gene>
<evidence type="ECO:0008006" key="3">
    <source>
        <dbReference type="Google" id="ProtNLM"/>
    </source>
</evidence>
<comment type="caution">
    <text evidence="1">The sequence shown here is derived from an EMBL/GenBank/DDBJ whole genome shotgun (WGS) entry which is preliminary data.</text>
</comment>
<keyword evidence="2" id="KW-1185">Reference proteome</keyword>
<evidence type="ECO:0000313" key="1">
    <source>
        <dbReference type="EMBL" id="KAK7413827.1"/>
    </source>
</evidence>
<dbReference type="Proteomes" id="UP001498476">
    <property type="component" value="Unassembled WGS sequence"/>
</dbReference>
<reference evidence="1 2" key="1">
    <citation type="journal article" date="2025" name="Microbiol. Resour. Announc.">
        <title>Draft genome sequences for Neonectria magnoliae and Neonectria punicea, canker pathogens of Liriodendron tulipifera and Acer saccharum in West Virginia.</title>
        <authorList>
            <person name="Petronek H.M."/>
            <person name="Kasson M.T."/>
            <person name="Metheny A.M."/>
            <person name="Stauder C.M."/>
            <person name="Lovett B."/>
            <person name="Lynch S.C."/>
            <person name="Garnas J.R."/>
            <person name="Kasson L.R."/>
            <person name="Stajich J.E."/>
        </authorList>
    </citation>
    <scope>NUCLEOTIDE SEQUENCE [LARGE SCALE GENOMIC DNA]</scope>
    <source>
        <strain evidence="1 2">NRRL 64653</strain>
    </source>
</reference>
<organism evidence="1 2">
    <name type="scientific">Neonectria punicea</name>
    <dbReference type="NCBI Taxonomy" id="979145"/>
    <lineage>
        <taxon>Eukaryota</taxon>
        <taxon>Fungi</taxon>
        <taxon>Dikarya</taxon>
        <taxon>Ascomycota</taxon>
        <taxon>Pezizomycotina</taxon>
        <taxon>Sordariomycetes</taxon>
        <taxon>Hypocreomycetidae</taxon>
        <taxon>Hypocreales</taxon>
        <taxon>Nectriaceae</taxon>
        <taxon>Neonectria</taxon>
    </lineage>
</organism>
<evidence type="ECO:0000313" key="2">
    <source>
        <dbReference type="Proteomes" id="UP001498476"/>
    </source>
</evidence>
<name>A0ABR1GYJ6_9HYPO</name>
<dbReference type="EMBL" id="JAZAVJ010000118">
    <property type="protein sequence ID" value="KAK7413827.1"/>
    <property type="molecule type" value="Genomic_DNA"/>
</dbReference>
<sequence length="113" mass="12717">MPLADLPPELIQRIFGKLCPHCEETPQVPPASTLLHENPKLGHQVRIMKASMLRSCPSTYDISMSETRHKFAWHFLQGSLRPLREGDFMTNHAKLEGLTLNDVGDVGIQDLNT</sequence>